<dbReference type="AlphaFoldDB" id="A0AAN9M1N9"/>
<evidence type="ECO:0000259" key="2">
    <source>
        <dbReference type="Pfam" id="PF23209"/>
    </source>
</evidence>
<dbReference type="EMBL" id="JAYMYR010000008">
    <property type="protein sequence ID" value="KAK7346152.1"/>
    <property type="molecule type" value="Genomic_DNA"/>
</dbReference>
<sequence>MALPVLQWFSLLLIERGGIVLIVHQAKDRRGHSSAFRKVSFSDCGQFNLDSELEMTAEWQKVTANSLLLIQCCIMVHGEKVAEVPFVGTRLHYRRHGFCRILMNGLEQAH</sequence>
<protein>
    <recommendedName>
        <fullName evidence="2">Increased DNA methylation 1 C-terminal domain-containing protein</fullName>
    </recommendedName>
</protein>
<feature type="domain" description="Increased DNA methylation 1 C-terminal" evidence="2">
    <location>
        <begin position="64"/>
        <end position="108"/>
    </location>
</feature>
<feature type="chain" id="PRO_5042826997" description="Increased DNA methylation 1 C-terminal domain-containing protein" evidence="1">
    <location>
        <begin position="19"/>
        <end position="110"/>
    </location>
</feature>
<keyword evidence="4" id="KW-1185">Reference proteome</keyword>
<evidence type="ECO:0000313" key="3">
    <source>
        <dbReference type="EMBL" id="KAK7346152.1"/>
    </source>
</evidence>
<dbReference type="Pfam" id="PF23209">
    <property type="entry name" value="IDM1_C"/>
    <property type="match status" value="1"/>
</dbReference>
<name>A0AAN9M1N9_PHACN</name>
<keyword evidence="1" id="KW-0732">Signal</keyword>
<gene>
    <name evidence="3" type="ORF">VNO80_20667</name>
</gene>
<dbReference type="Proteomes" id="UP001374584">
    <property type="component" value="Unassembled WGS sequence"/>
</dbReference>
<dbReference type="InterPro" id="IPR056511">
    <property type="entry name" value="IDM1_C"/>
</dbReference>
<accession>A0AAN9M1N9</accession>
<proteinExistence type="predicted"/>
<comment type="caution">
    <text evidence="3">The sequence shown here is derived from an EMBL/GenBank/DDBJ whole genome shotgun (WGS) entry which is preliminary data.</text>
</comment>
<reference evidence="3 4" key="1">
    <citation type="submission" date="2024-01" db="EMBL/GenBank/DDBJ databases">
        <title>The genomes of 5 underutilized Papilionoideae crops provide insights into root nodulation and disease resistanc.</title>
        <authorList>
            <person name="Jiang F."/>
        </authorList>
    </citation>
    <scope>NUCLEOTIDE SEQUENCE [LARGE SCALE GENOMIC DNA]</scope>
    <source>
        <strain evidence="3">JINMINGXINNONG_FW02</strain>
        <tissue evidence="3">Leaves</tissue>
    </source>
</reference>
<feature type="signal peptide" evidence="1">
    <location>
        <begin position="1"/>
        <end position="18"/>
    </location>
</feature>
<evidence type="ECO:0000256" key="1">
    <source>
        <dbReference type="SAM" id="SignalP"/>
    </source>
</evidence>
<organism evidence="3 4">
    <name type="scientific">Phaseolus coccineus</name>
    <name type="common">Scarlet runner bean</name>
    <name type="synonym">Phaseolus multiflorus</name>
    <dbReference type="NCBI Taxonomy" id="3886"/>
    <lineage>
        <taxon>Eukaryota</taxon>
        <taxon>Viridiplantae</taxon>
        <taxon>Streptophyta</taxon>
        <taxon>Embryophyta</taxon>
        <taxon>Tracheophyta</taxon>
        <taxon>Spermatophyta</taxon>
        <taxon>Magnoliopsida</taxon>
        <taxon>eudicotyledons</taxon>
        <taxon>Gunneridae</taxon>
        <taxon>Pentapetalae</taxon>
        <taxon>rosids</taxon>
        <taxon>fabids</taxon>
        <taxon>Fabales</taxon>
        <taxon>Fabaceae</taxon>
        <taxon>Papilionoideae</taxon>
        <taxon>50 kb inversion clade</taxon>
        <taxon>NPAAA clade</taxon>
        <taxon>indigoferoid/millettioid clade</taxon>
        <taxon>Phaseoleae</taxon>
        <taxon>Phaseolus</taxon>
    </lineage>
</organism>
<evidence type="ECO:0000313" key="4">
    <source>
        <dbReference type="Proteomes" id="UP001374584"/>
    </source>
</evidence>